<dbReference type="PANTHER" id="PTHR31072">
    <property type="entry name" value="TRANSCRIPTION FACTOR TCP4-RELATED"/>
    <property type="match status" value="1"/>
</dbReference>
<dbReference type="Proteomes" id="UP000325577">
    <property type="component" value="Linkage Group LG12"/>
</dbReference>
<feature type="compositionally biased region" description="Basic and acidic residues" evidence="6">
    <location>
        <begin position="1"/>
        <end position="22"/>
    </location>
</feature>
<accession>A0A5J5BL69</accession>
<dbReference type="InterPro" id="IPR005333">
    <property type="entry name" value="Transcription_factor_TCP"/>
</dbReference>
<evidence type="ECO:0000313" key="8">
    <source>
        <dbReference type="EMBL" id="KAA8542557.1"/>
    </source>
</evidence>
<keyword evidence="5" id="KW-0539">Nucleus</keyword>
<keyword evidence="9" id="KW-1185">Reference proteome</keyword>
<evidence type="ECO:0000256" key="2">
    <source>
        <dbReference type="ARBA" id="ARBA00023015"/>
    </source>
</evidence>
<evidence type="ECO:0000256" key="3">
    <source>
        <dbReference type="ARBA" id="ARBA00023125"/>
    </source>
</evidence>
<keyword evidence="3" id="KW-0238">DNA-binding</keyword>
<keyword evidence="2" id="KW-0805">Transcription regulation</keyword>
<keyword evidence="4" id="KW-0804">Transcription</keyword>
<dbReference type="OrthoDB" id="1889307at2759"/>
<dbReference type="GO" id="GO:0003700">
    <property type="term" value="F:DNA-binding transcription factor activity"/>
    <property type="evidence" value="ECO:0007669"/>
    <property type="project" value="InterPro"/>
</dbReference>
<feature type="compositionally biased region" description="Low complexity" evidence="6">
    <location>
        <begin position="33"/>
        <end position="47"/>
    </location>
</feature>
<evidence type="ECO:0000259" key="7">
    <source>
        <dbReference type="PROSITE" id="PS51369"/>
    </source>
</evidence>
<gene>
    <name evidence="8" type="ORF">F0562_023709</name>
</gene>
<dbReference type="GO" id="GO:0005634">
    <property type="term" value="C:nucleus"/>
    <property type="evidence" value="ECO:0007669"/>
    <property type="project" value="UniProtKB-SubCell"/>
</dbReference>
<evidence type="ECO:0000256" key="4">
    <source>
        <dbReference type="ARBA" id="ARBA00023163"/>
    </source>
</evidence>
<evidence type="ECO:0000256" key="1">
    <source>
        <dbReference type="ARBA" id="ARBA00004123"/>
    </source>
</evidence>
<dbReference type="EMBL" id="CM018035">
    <property type="protein sequence ID" value="KAA8542557.1"/>
    <property type="molecule type" value="Genomic_DNA"/>
</dbReference>
<organism evidence="8 9">
    <name type="scientific">Nyssa sinensis</name>
    <dbReference type="NCBI Taxonomy" id="561372"/>
    <lineage>
        <taxon>Eukaryota</taxon>
        <taxon>Viridiplantae</taxon>
        <taxon>Streptophyta</taxon>
        <taxon>Embryophyta</taxon>
        <taxon>Tracheophyta</taxon>
        <taxon>Spermatophyta</taxon>
        <taxon>Magnoliopsida</taxon>
        <taxon>eudicotyledons</taxon>
        <taxon>Gunneridae</taxon>
        <taxon>Pentapetalae</taxon>
        <taxon>asterids</taxon>
        <taxon>Cornales</taxon>
        <taxon>Nyssaceae</taxon>
        <taxon>Nyssa</taxon>
    </lineage>
</organism>
<name>A0A5J5BL69_9ASTE</name>
<dbReference type="Pfam" id="PF03634">
    <property type="entry name" value="TCP"/>
    <property type="match status" value="1"/>
</dbReference>
<proteinExistence type="predicted"/>
<evidence type="ECO:0000256" key="5">
    <source>
        <dbReference type="ARBA" id="ARBA00023242"/>
    </source>
</evidence>
<comment type="subcellular location">
    <subcellularLocation>
        <location evidence="1">Nucleus</location>
    </subcellularLocation>
</comment>
<feature type="compositionally biased region" description="Polar residues" evidence="6">
    <location>
        <begin position="23"/>
        <end position="32"/>
    </location>
</feature>
<sequence>MKFRPDLNDEKKMITSSRERDFQAQQESGINDSNFSKASSSSRQSWSGFKNPRIVRVSRSFGGKDRHSKVCTIRGLRDRRIRLSVPTAIQLYDLQDRLGLTQPSKVVDWLLDVTKHDIDKLPPLHMPPGNFSQFHQPTLVSHESNASQSSLSPFFTVNQAYIKDRGSQSLLSSKQAVDFNYNVGDHDQMMAKSKAWDMDDTNLSAKRKEVERETIVEKRKWIKSNEEQNQSGIGGYMAQVSAQNFFPISNHSSFPSWLNNTMPYTSYCHWEPSNLSLSQIRSHGFPSQTGDPHTSHSVPVLPSLLSHPSGSEFFFCPSAATPSLFPPYPPYISTPIENDTRQTNHSQLLSSTSQHVLPNPLMSSLSISSPVKSSPLNVNSRVLHLHSQKNDES</sequence>
<dbReference type="InterPro" id="IPR017887">
    <property type="entry name" value="TF_TCP_subgr"/>
</dbReference>
<protein>
    <recommendedName>
        <fullName evidence="7">TCP domain-containing protein</fullName>
    </recommendedName>
</protein>
<dbReference type="AlphaFoldDB" id="A0A5J5BL69"/>
<evidence type="ECO:0000313" key="9">
    <source>
        <dbReference type="Proteomes" id="UP000325577"/>
    </source>
</evidence>
<feature type="region of interest" description="Disordered" evidence="6">
    <location>
        <begin position="1"/>
        <end position="47"/>
    </location>
</feature>
<dbReference type="PROSITE" id="PS51369">
    <property type="entry name" value="TCP"/>
    <property type="match status" value="1"/>
</dbReference>
<evidence type="ECO:0000256" key="6">
    <source>
        <dbReference type="SAM" id="MobiDB-lite"/>
    </source>
</evidence>
<dbReference type="PANTHER" id="PTHR31072:SF252">
    <property type="entry name" value="TRANSCRIPTION FACTOR TCP17"/>
    <property type="match status" value="1"/>
</dbReference>
<dbReference type="GO" id="GO:0043565">
    <property type="term" value="F:sequence-specific DNA binding"/>
    <property type="evidence" value="ECO:0007669"/>
    <property type="project" value="TreeGrafter"/>
</dbReference>
<feature type="domain" description="TCP" evidence="7">
    <location>
        <begin position="63"/>
        <end position="121"/>
    </location>
</feature>
<reference evidence="8 9" key="1">
    <citation type="submission" date="2019-09" db="EMBL/GenBank/DDBJ databases">
        <title>A chromosome-level genome assembly of the Chinese tupelo Nyssa sinensis.</title>
        <authorList>
            <person name="Yang X."/>
            <person name="Kang M."/>
            <person name="Yang Y."/>
            <person name="Xiong H."/>
            <person name="Wang M."/>
            <person name="Zhang Z."/>
            <person name="Wang Z."/>
            <person name="Wu H."/>
            <person name="Ma T."/>
            <person name="Liu J."/>
            <person name="Xi Z."/>
        </authorList>
    </citation>
    <scope>NUCLEOTIDE SEQUENCE [LARGE SCALE GENOMIC DNA]</scope>
    <source>
        <strain evidence="8">J267</strain>
        <tissue evidence="8">Leaf</tissue>
    </source>
</reference>